<feature type="site" description="Interaction with DNA" evidence="8">
    <location>
        <position position="138"/>
    </location>
</feature>
<dbReference type="PROSITE" id="PS00396">
    <property type="entry name" value="TOPO_IA_1"/>
    <property type="match status" value="1"/>
</dbReference>
<comment type="function">
    <text evidence="8">Releases the supercoiling and torsional tension of DNA, which is introduced during the DNA replication and transcription, by transiently cleaving and rejoining one strand of the DNA duplex. Introduces a single-strand break via transesterification at a target site in duplex DNA. The scissile phosphodiester is attacked by the catalytic tyrosine of the enzyme, resulting in the formation of a DNA-(5'-phosphotyrosyl)-enzyme intermediate and the expulsion of a 3'-OH DNA strand. The free DNA strand then undergoes passage around the unbroken strand, thus removing DNA supercoils. Finally, in the religation step, the DNA 3'-OH attacks the covalent intermediate to expel the active-site tyrosine and restore the DNA phosphodiester backbone.</text>
</comment>
<evidence type="ECO:0000313" key="13">
    <source>
        <dbReference type="Proteomes" id="UP001222275"/>
    </source>
</evidence>
<dbReference type="CDD" id="cd03363">
    <property type="entry name" value="TOPRIM_TopoIA_TopoI"/>
    <property type="match status" value="1"/>
</dbReference>
<evidence type="ECO:0000256" key="8">
    <source>
        <dbReference type="HAMAP-Rule" id="MF_00952"/>
    </source>
</evidence>
<accession>A0ABY8CAC0</accession>
<feature type="domain" description="Topo IA-type catalytic" evidence="11">
    <location>
        <begin position="128"/>
        <end position="574"/>
    </location>
</feature>
<gene>
    <name evidence="8 12" type="primary">topA</name>
    <name evidence="12" type="ORF">NR989_01295</name>
</gene>
<evidence type="ECO:0000256" key="6">
    <source>
        <dbReference type="ARBA" id="ARBA00023125"/>
    </source>
</evidence>
<dbReference type="InterPro" id="IPR028612">
    <property type="entry name" value="Topoisom_1_IA"/>
</dbReference>
<dbReference type="InterPro" id="IPR013825">
    <property type="entry name" value="Topo_IA_cen_sub2"/>
</dbReference>
<evidence type="ECO:0000259" key="11">
    <source>
        <dbReference type="PROSITE" id="PS52039"/>
    </source>
</evidence>
<dbReference type="HAMAP" id="MF_00952">
    <property type="entry name" value="Topoisom_1_prok"/>
    <property type="match status" value="1"/>
</dbReference>
<feature type="site" description="Interaction with DNA" evidence="8">
    <location>
        <position position="154"/>
    </location>
</feature>
<evidence type="ECO:0000256" key="3">
    <source>
        <dbReference type="ARBA" id="ARBA00022723"/>
    </source>
</evidence>
<dbReference type="InterPro" id="IPR005733">
    <property type="entry name" value="TopoI_bac-type"/>
</dbReference>
<organism evidence="12 13">
    <name type="scientific">Thiomicrorhabdus lithotrophica</name>
    <dbReference type="NCBI Taxonomy" id="2949997"/>
    <lineage>
        <taxon>Bacteria</taxon>
        <taxon>Pseudomonadati</taxon>
        <taxon>Pseudomonadota</taxon>
        <taxon>Gammaproteobacteria</taxon>
        <taxon>Thiotrichales</taxon>
        <taxon>Piscirickettsiaceae</taxon>
        <taxon>Thiomicrorhabdus</taxon>
    </lineage>
</organism>
<dbReference type="PANTHER" id="PTHR42785:SF1">
    <property type="entry name" value="DNA TOPOISOMERASE"/>
    <property type="match status" value="1"/>
</dbReference>
<feature type="region of interest" description="Disordered" evidence="9">
    <location>
        <begin position="774"/>
        <end position="844"/>
    </location>
</feature>
<dbReference type="InterPro" id="IPR023406">
    <property type="entry name" value="Topo_IA_AS"/>
</dbReference>
<keyword evidence="3" id="KW-0479">Metal-binding</keyword>
<reference evidence="12 13" key="1">
    <citation type="submission" date="2022-06" db="EMBL/GenBank/DDBJ databases">
        <title>Thiomicrohabdus sp. nov, an obligately chemolithoautotrophic, sulfur-oxidizing bacterium isolated from beach of Guanyin Mountain. Amoy.</title>
        <authorList>
            <person name="Zhu H."/>
        </authorList>
    </citation>
    <scope>NUCLEOTIDE SEQUENCE [LARGE SCALE GENOMIC DNA]</scope>
    <source>
        <strain evidence="12 13">XGS-01</strain>
    </source>
</reference>
<dbReference type="InterPro" id="IPR013826">
    <property type="entry name" value="Topo_IA_cen_sub3"/>
</dbReference>
<feature type="domain" description="Toprim" evidence="10">
    <location>
        <begin position="2"/>
        <end position="112"/>
    </location>
</feature>
<dbReference type="PANTHER" id="PTHR42785">
    <property type="entry name" value="DNA TOPOISOMERASE, TYPE IA, CORE"/>
    <property type="match status" value="1"/>
</dbReference>
<comment type="caution">
    <text evidence="8">Lacks conserved residue(s) required for the propagation of feature annotation.</text>
</comment>
<sequence length="844" mass="93473">MTNLVIVESPAKAKTIEKYLGKDFTVRSSYGHIRDIQKKGMGIDLENGFLPNYEISSDKKKNVTELKKLAKASDTIWLATDEDREGEAIAWHLAEALNLDIKTTKRIVFHEITKPAIQAAIANPRTVDLDLVDAQQARRILDRIVGFELSPILWKKIRTGLSAGRVQSVAVRLIVEREKEVEAFESNFVFRVQGQLKLLDKSGNPVGDLDVKRTATFATEEEATAFLEAVAKANLSVVSLEEKPAKRTPKAPFTTSTLQQEASSKLGFSVKQTMMVAQRLYESGKITYMRTDSVNLSELAIAQAKETITSEYGAKYSESRRYKTKNADAQEAHEAIRPTDFGVENVTGERNEQRLYQLIWRRAIASQMADAQLKRTTVDVGIDLLPDDKLTAKGEVVIFDGFLKVYDFDAKDGSGLLPPMTIGQALSVTELGAKQSYSRPPARYNEASLVRTLEEMGIGRPSTYAPTIDTVQQRGYVIKEDREGKPRDYRQITLVDGKVSAETLSEMAGTEKNKLFPTDIAGIVTNFLTKHFGDILDYQFTAKVEGKFDVIAEGKMQWQDMLSEFYTQFHPRVVAAEDVSREEAGQARSLGNHPESGKPMFVKIGRYGPYVQVGDGENEEKPTFASLMPGQKMDLLTLEQALDLFKLPREVGEMPETFKAKAVDGSEFGVEKGQMIIAKQGPFGPYLEYGVKMYAPIKGFDPLSITLEESVALVENKIQADADKIVKTFPGTDVKILKGRWGPYITDVTTKKNAKIAKDEDALELSLEECEKRLEEAPEPKKRGRAAAKKAPAKKAAAKKPAAKKTPAKKAAAKKPATKKPAAKKTTTRKVAAKKAAVKKIDAK</sequence>
<dbReference type="SMART" id="SM00437">
    <property type="entry name" value="TOP1Ac"/>
    <property type="match status" value="1"/>
</dbReference>
<dbReference type="InterPro" id="IPR003602">
    <property type="entry name" value="Topo_IA_DNA-bd_dom"/>
</dbReference>
<feature type="region of interest" description="Interaction with DNA" evidence="8">
    <location>
        <begin position="162"/>
        <end position="167"/>
    </location>
</feature>
<feature type="active site" description="O-(5'-phospho-DNA)-tyrosine intermediate" evidence="8">
    <location>
        <position position="288"/>
    </location>
</feature>
<dbReference type="Proteomes" id="UP001222275">
    <property type="component" value="Chromosome"/>
</dbReference>
<dbReference type="Pfam" id="PF01131">
    <property type="entry name" value="Topoisom_bac"/>
    <property type="match status" value="1"/>
</dbReference>
<comment type="subunit">
    <text evidence="8">Monomer.</text>
</comment>
<dbReference type="InterPro" id="IPR023405">
    <property type="entry name" value="Topo_IA_core_domain"/>
</dbReference>
<dbReference type="InterPro" id="IPR034149">
    <property type="entry name" value="TOPRIM_TopoI"/>
</dbReference>
<keyword evidence="6 8" id="KW-0238">DNA-binding</keyword>
<dbReference type="InterPro" id="IPR025589">
    <property type="entry name" value="Toprim_C_rpt"/>
</dbReference>
<dbReference type="RefSeq" id="WP_275595166.1">
    <property type="nucleotide sequence ID" value="NZ_CP102381.1"/>
</dbReference>
<dbReference type="InterPro" id="IPR000380">
    <property type="entry name" value="Topo_IA"/>
</dbReference>
<dbReference type="InterPro" id="IPR003601">
    <property type="entry name" value="Topo_IA_2"/>
</dbReference>
<evidence type="ECO:0000256" key="4">
    <source>
        <dbReference type="ARBA" id="ARBA00022842"/>
    </source>
</evidence>
<keyword evidence="4" id="KW-0460">Magnesium</keyword>
<evidence type="ECO:0000313" key="12">
    <source>
        <dbReference type="EMBL" id="WEJ62909.1"/>
    </source>
</evidence>
<dbReference type="CDD" id="cd00186">
    <property type="entry name" value="TOP1Ac"/>
    <property type="match status" value="1"/>
</dbReference>
<dbReference type="Gene3D" id="1.10.290.10">
    <property type="entry name" value="Topoisomerase I, domain 4"/>
    <property type="match status" value="1"/>
</dbReference>
<dbReference type="PROSITE" id="PS50880">
    <property type="entry name" value="TOPRIM"/>
    <property type="match status" value="1"/>
</dbReference>
<keyword evidence="7 8" id="KW-0413">Isomerase</keyword>
<dbReference type="GO" id="GO:0003917">
    <property type="term" value="F:DNA topoisomerase type I (single strand cut, ATP-independent) activity"/>
    <property type="evidence" value="ECO:0007669"/>
    <property type="project" value="UniProtKB-EC"/>
</dbReference>
<comment type="similarity">
    <text evidence="2 8">Belongs to the type IA topoisomerase family.</text>
</comment>
<keyword evidence="13" id="KW-1185">Reference proteome</keyword>
<comment type="catalytic activity">
    <reaction evidence="1 8">
        <text>ATP-independent breakage of single-stranded DNA, followed by passage and rejoining.</text>
        <dbReference type="EC" id="5.6.2.1"/>
    </reaction>
</comment>
<keyword evidence="5 8" id="KW-0799">Topoisomerase</keyword>
<dbReference type="Pfam" id="PF01751">
    <property type="entry name" value="Toprim"/>
    <property type="match status" value="1"/>
</dbReference>
<dbReference type="InterPro" id="IPR013497">
    <property type="entry name" value="Topo_IA_cen"/>
</dbReference>
<dbReference type="Pfam" id="PF13368">
    <property type="entry name" value="Toprim_C_rpt"/>
    <property type="match status" value="3"/>
</dbReference>
<dbReference type="PROSITE" id="PS52039">
    <property type="entry name" value="TOPO_IA_2"/>
    <property type="match status" value="1"/>
</dbReference>
<feature type="compositionally biased region" description="Basic residues" evidence="9">
    <location>
        <begin position="782"/>
        <end position="838"/>
    </location>
</feature>
<dbReference type="SMART" id="SM00493">
    <property type="entry name" value="TOPRIM"/>
    <property type="match status" value="1"/>
</dbReference>
<protein>
    <recommendedName>
        <fullName evidence="8">DNA topoisomerase 1</fullName>
        <ecNumber evidence="8">5.6.2.1</ecNumber>
    </recommendedName>
    <alternativeName>
        <fullName evidence="8">DNA topoisomerase I</fullName>
    </alternativeName>
</protein>
<dbReference type="EMBL" id="CP102381">
    <property type="protein sequence ID" value="WEJ62909.1"/>
    <property type="molecule type" value="Genomic_DNA"/>
</dbReference>
<dbReference type="InterPro" id="IPR006171">
    <property type="entry name" value="TOPRIM_dom"/>
</dbReference>
<feature type="site" description="Interaction with DNA" evidence="8">
    <location>
        <position position="32"/>
    </location>
</feature>
<dbReference type="EC" id="5.6.2.1" evidence="8"/>
<dbReference type="SMART" id="SM00436">
    <property type="entry name" value="TOP1Bc"/>
    <property type="match status" value="1"/>
</dbReference>
<evidence type="ECO:0000256" key="5">
    <source>
        <dbReference type="ARBA" id="ARBA00023029"/>
    </source>
</evidence>
<name>A0ABY8CAC0_9GAMM</name>
<evidence type="ECO:0000256" key="7">
    <source>
        <dbReference type="ARBA" id="ARBA00023235"/>
    </source>
</evidence>
<dbReference type="Gene3D" id="2.70.20.10">
    <property type="entry name" value="Topoisomerase I, domain 3"/>
    <property type="match status" value="1"/>
</dbReference>
<evidence type="ECO:0000256" key="2">
    <source>
        <dbReference type="ARBA" id="ARBA00009446"/>
    </source>
</evidence>
<dbReference type="NCBIfam" id="TIGR01051">
    <property type="entry name" value="topA_bact"/>
    <property type="match status" value="1"/>
</dbReference>
<evidence type="ECO:0000259" key="10">
    <source>
        <dbReference type="PROSITE" id="PS50880"/>
    </source>
</evidence>
<proteinExistence type="inferred from homology"/>
<dbReference type="SUPFAM" id="SSF56712">
    <property type="entry name" value="Prokaryotic type I DNA topoisomerase"/>
    <property type="match status" value="1"/>
</dbReference>
<feature type="site" description="Interaction with DNA" evidence="8">
    <location>
        <position position="139"/>
    </location>
</feature>
<dbReference type="PRINTS" id="PR00417">
    <property type="entry name" value="PRTPISMRASEI"/>
</dbReference>
<feature type="site" description="Interaction with DNA" evidence="8">
    <location>
        <position position="474"/>
    </location>
</feature>
<evidence type="ECO:0000256" key="9">
    <source>
        <dbReference type="SAM" id="MobiDB-lite"/>
    </source>
</evidence>
<feature type="site" description="Interaction with DNA" evidence="8">
    <location>
        <position position="142"/>
    </location>
</feature>
<dbReference type="Gene3D" id="1.10.460.10">
    <property type="entry name" value="Topoisomerase I, domain 2"/>
    <property type="match status" value="1"/>
</dbReference>
<evidence type="ECO:0000256" key="1">
    <source>
        <dbReference type="ARBA" id="ARBA00000213"/>
    </source>
</evidence>
<feature type="site" description="Interaction with DNA" evidence="8">
    <location>
        <position position="290"/>
    </location>
</feature>
<dbReference type="Gene3D" id="3.40.50.140">
    <property type="match status" value="1"/>
</dbReference>
<dbReference type="InterPro" id="IPR013824">
    <property type="entry name" value="Topo_IA_cen_sub1"/>
</dbReference>